<organism evidence="1 2">
    <name type="scientific">Pseudozobellia thermophila</name>
    <dbReference type="NCBI Taxonomy" id="192903"/>
    <lineage>
        <taxon>Bacteria</taxon>
        <taxon>Pseudomonadati</taxon>
        <taxon>Bacteroidota</taxon>
        <taxon>Flavobacteriia</taxon>
        <taxon>Flavobacteriales</taxon>
        <taxon>Flavobacteriaceae</taxon>
        <taxon>Pseudozobellia</taxon>
    </lineage>
</organism>
<protein>
    <submittedName>
        <fullName evidence="1">Uncharacterized protein</fullName>
    </submittedName>
</protein>
<dbReference type="STRING" id="192903.SAMN04488513_10414"/>
<sequence>MKWGEMEKQGQKRFFVKSYRYLWQLENAIRTIRRRATSELQMSVLGKLSPTCKLGDKRLLEAKNEWNAFWKRTTGLPPNFSSFCNPDMGTLFVIGAVATQFLHHTGGKALGEIASGPFGILRGLGVGEGMVSTCLKDLDKRCYLFILRGYEHELDTLEKWI</sequence>
<gene>
    <name evidence="1" type="ORF">SAMN04488513_10414</name>
</gene>
<reference evidence="2" key="1">
    <citation type="submission" date="2016-11" db="EMBL/GenBank/DDBJ databases">
        <authorList>
            <person name="Varghese N."/>
            <person name="Submissions S."/>
        </authorList>
    </citation>
    <scope>NUCLEOTIDE SEQUENCE [LARGE SCALE GENOMIC DNA]</scope>
    <source>
        <strain evidence="2">DSM 19858</strain>
    </source>
</reference>
<proteinExistence type="predicted"/>
<dbReference type="Proteomes" id="UP000184543">
    <property type="component" value="Unassembled WGS sequence"/>
</dbReference>
<dbReference type="RefSeq" id="WP_072994058.1">
    <property type="nucleotide sequence ID" value="NZ_FQYU01000004.1"/>
</dbReference>
<evidence type="ECO:0000313" key="1">
    <source>
        <dbReference type="EMBL" id="SHJ34775.1"/>
    </source>
</evidence>
<keyword evidence="2" id="KW-1185">Reference proteome</keyword>
<name>A0A1M6IK40_9FLAO</name>
<dbReference type="OrthoDB" id="1201799at2"/>
<accession>A0A1M6IK40</accession>
<dbReference type="AlphaFoldDB" id="A0A1M6IK40"/>
<evidence type="ECO:0000313" key="2">
    <source>
        <dbReference type="Proteomes" id="UP000184543"/>
    </source>
</evidence>
<dbReference type="EMBL" id="FQYU01000004">
    <property type="protein sequence ID" value="SHJ34775.1"/>
    <property type="molecule type" value="Genomic_DNA"/>
</dbReference>